<dbReference type="NCBIfam" id="NF009964">
    <property type="entry name" value="PRK13429.1-3"/>
    <property type="match status" value="1"/>
</dbReference>
<evidence type="ECO:0000256" key="2">
    <source>
        <dbReference type="ARBA" id="ARBA00022448"/>
    </source>
</evidence>
<comment type="caution">
    <text evidence="8">The sequence shown here is derived from an EMBL/GenBank/DDBJ whole genome shotgun (WGS) entry which is preliminary data.</text>
</comment>
<dbReference type="RefSeq" id="WP_022316983.1">
    <property type="nucleotide sequence ID" value="NZ_JALFDM010000110.1"/>
</dbReference>
<dbReference type="GO" id="GO:0045259">
    <property type="term" value="C:proton-transporting ATP synthase complex"/>
    <property type="evidence" value="ECO:0007669"/>
    <property type="project" value="UniProtKB-KW"/>
</dbReference>
<evidence type="ECO:0000256" key="4">
    <source>
        <dbReference type="ARBA" id="ARBA00023065"/>
    </source>
</evidence>
<keyword evidence="9" id="KW-1185">Reference proteome</keyword>
<dbReference type="AlphaFoldDB" id="A0A0D0J269"/>
<dbReference type="HAMAP" id="MF_01416">
    <property type="entry name" value="ATP_synth_delta_bact"/>
    <property type="match status" value="1"/>
</dbReference>
<keyword evidence="4 7" id="KW-0406">Ion transport</keyword>
<keyword evidence="3 7" id="KW-0375">Hydrogen ion transport</keyword>
<dbReference type="InterPro" id="IPR026015">
    <property type="entry name" value="ATP_synth_OSCP/delta_N_sf"/>
</dbReference>
<name>A0A0D0J269_9BACT</name>
<dbReference type="GO" id="GO:0046933">
    <property type="term" value="F:proton-transporting ATP synthase activity, rotational mechanism"/>
    <property type="evidence" value="ECO:0007669"/>
    <property type="project" value="UniProtKB-UniRule"/>
</dbReference>
<dbReference type="GO" id="GO:0005886">
    <property type="term" value="C:plasma membrane"/>
    <property type="evidence" value="ECO:0007669"/>
    <property type="project" value="UniProtKB-SubCell"/>
</dbReference>
<organism evidence="8 9">
    <name type="scientific">Prevotella pectinovora</name>
    <dbReference type="NCBI Taxonomy" id="1602169"/>
    <lineage>
        <taxon>Bacteria</taxon>
        <taxon>Pseudomonadati</taxon>
        <taxon>Bacteroidota</taxon>
        <taxon>Bacteroidia</taxon>
        <taxon>Bacteroidales</taxon>
        <taxon>Prevotellaceae</taxon>
        <taxon>Prevotella</taxon>
    </lineage>
</organism>
<sequence length="177" mass="19838">MDLGLISVRYARALLKASNQEKQSEQVYADMQTLAAEYVNVPELSVTIANPMLSREQKEALLITATGSTKCELTCRFIRLVLKEGRANIMQFIANSFVSLYREQNNLIHAKLSTAVALTPETESKLRKLVESKTNGNVEFKTSVDDELIGGFVLEYDTYRLDASVKRQLSTILSNLK</sequence>
<keyword evidence="7" id="KW-0139">CF(1)</keyword>
<evidence type="ECO:0000313" key="8">
    <source>
        <dbReference type="EMBL" id="KIP64596.1"/>
    </source>
</evidence>
<keyword evidence="2 7" id="KW-0813">Transport</keyword>
<gene>
    <name evidence="7" type="primary">atpH</name>
    <name evidence="8" type="ORF">ST44_01360</name>
</gene>
<dbReference type="PANTHER" id="PTHR11910">
    <property type="entry name" value="ATP SYNTHASE DELTA CHAIN"/>
    <property type="match status" value="1"/>
</dbReference>
<evidence type="ECO:0000256" key="1">
    <source>
        <dbReference type="ARBA" id="ARBA00004370"/>
    </source>
</evidence>
<dbReference type="InterPro" id="IPR000711">
    <property type="entry name" value="ATPase_OSCP/dsu"/>
</dbReference>
<dbReference type="Pfam" id="PF00213">
    <property type="entry name" value="OSCP"/>
    <property type="match status" value="1"/>
</dbReference>
<dbReference type="NCBIfam" id="TIGR01145">
    <property type="entry name" value="ATP_synt_delta"/>
    <property type="match status" value="1"/>
</dbReference>
<dbReference type="STRING" id="1602171.ST44_01360"/>
<comment type="function">
    <text evidence="7">F(1)F(0) ATP synthase produces ATP from ADP in the presence of a proton or sodium gradient. F-type ATPases consist of two structural domains, F(1) containing the extramembraneous catalytic core and F(0) containing the membrane proton channel, linked together by a central stalk and a peripheral stalk. During catalysis, ATP synthesis in the catalytic domain of F(1) is coupled via a rotary mechanism of the central stalk subunits to proton translocation.</text>
</comment>
<evidence type="ECO:0000256" key="6">
    <source>
        <dbReference type="ARBA" id="ARBA00023310"/>
    </source>
</evidence>
<comment type="subcellular location">
    <subcellularLocation>
        <location evidence="7">Cell membrane</location>
        <topology evidence="7">Peripheral membrane protein</topology>
    </subcellularLocation>
    <subcellularLocation>
        <location evidence="1">Membrane</location>
    </subcellularLocation>
</comment>
<proteinExistence type="inferred from homology"/>
<comment type="function">
    <text evidence="7">This protein is part of the stalk that links CF(0) to CF(1). It either transmits conformational changes from CF(0) to CF(1) or is implicated in proton conduction.</text>
</comment>
<keyword evidence="5 7" id="KW-0472">Membrane</keyword>
<protein>
    <recommendedName>
        <fullName evidence="7">ATP synthase subunit delta</fullName>
    </recommendedName>
    <alternativeName>
        <fullName evidence="7">ATP synthase F(1) sector subunit delta</fullName>
    </alternativeName>
    <alternativeName>
        <fullName evidence="7">F-type ATPase subunit delta</fullName>
        <shortName evidence="7">F-ATPase subunit delta</shortName>
    </alternativeName>
</protein>
<dbReference type="SUPFAM" id="SSF47928">
    <property type="entry name" value="N-terminal domain of the delta subunit of the F1F0-ATP synthase"/>
    <property type="match status" value="1"/>
</dbReference>
<dbReference type="Proteomes" id="UP000032046">
    <property type="component" value="Unassembled WGS sequence"/>
</dbReference>
<accession>A0A0D0J269</accession>
<keyword evidence="6 7" id="KW-0066">ATP synthesis</keyword>
<dbReference type="Gene3D" id="1.10.520.20">
    <property type="entry name" value="N-terminal domain of the delta subunit of the F1F0-ATP synthase"/>
    <property type="match status" value="1"/>
</dbReference>
<dbReference type="EMBL" id="JXQK01000018">
    <property type="protein sequence ID" value="KIP64596.1"/>
    <property type="molecule type" value="Genomic_DNA"/>
</dbReference>
<comment type="similarity">
    <text evidence="7">Belongs to the ATPase delta chain family.</text>
</comment>
<evidence type="ECO:0000313" key="9">
    <source>
        <dbReference type="Proteomes" id="UP000032046"/>
    </source>
</evidence>
<reference evidence="8 9" key="1">
    <citation type="submission" date="2015-01" db="EMBL/GenBank/DDBJ databases">
        <title>Comparative genomics of non-oral Prevotella species.</title>
        <authorList>
            <person name="Accetto T."/>
            <person name="Nograsek B."/>
            <person name="Avgustin G."/>
        </authorList>
    </citation>
    <scope>NUCLEOTIDE SEQUENCE [LARGE SCALE GENOMIC DNA]</scope>
    <source>
        <strain evidence="8 9">P5-119</strain>
    </source>
</reference>
<evidence type="ECO:0000256" key="3">
    <source>
        <dbReference type="ARBA" id="ARBA00022781"/>
    </source>
</evidence>
<keyword evidence="7" id="KW-1003">Cell membrane</keyword>
<evidence type="ECO:0000256" key="7">
    <source>
        <dbReference type="HAMAP-Rule" id="MF_01416"/>
    </source>
</evidence>
<evidence type="ECO:0000256" key="5">
    <source>
        <dbReference type="ARBA" id="ARBA00023136"/>
    </source>
</evidence>
<dbReference type="PRINTS" id="PR00125">
    <property type="entry name" value="ATPASEDELTA"/>
</dbReference>